<dbReference type="PANTHER" id="PTHR36509:SF2">
    <property type="entry name" value="BLL3101 PROTEIN"/>
    <property type="match status" value="1"/>
</dbReference>
<dbReference type="PANTHER" id="PTHR36509">
    <property type="entry name" value="BLL3101 PROTEIN"/>
    <property type="match status" value="1"/>
</dbReference>
<comment type="caution">
    <text evidence="3">The sequence shown here is derived from an EMBL/GenBank/DDBJ whole genome shotgun (WGS) entry which is preliminary data.</text>
</comment>
<name>A0A501XIV7_9SPHN</name>
<protein>
    <submittedName>
        <fullName evidence="3">DUF1254 domain-containing protein</fullName>
    </submittedName>
</protein>
<proteinExistence type="predicted"/>
<reference evidence="3 4" key="1">
    <citation type="submission" date="2019-06" db="EMBL/GenBank/DDBJ databases">
        <authorList>
            <person name="Lee I."/>
            <person name="Jang G.I."/>
            <person name="Hwang C.Y."/>
        </authorList>
    </citation>
    <scope>NUCLEOTIDE SEQUENCE [LARGE SCALE GENOMIC DNA]</scope>
    <source>
        <strain evidence="3 4">PAMC 28131</strain>
    </source>
</reference>
<feature type="compositionally biased region" description="Basic and acidic residues" evidence="1">
    <location>
        <begin position="169"/>
        <end position="178"/>
    </location>
</feature>
<dbReference type="Proteomes" id="UP000319897">
    <property type="component" value="Unassembled WGS sequence"/>
</dbReference>
<dbReference type="InterPro" id="IPR010679">
    <property type="entry name" value="DUF1254"/>
</dbReference>
<dbReference type="OrthoDB" id="1346484at2"/>
<organism evidence="3 4">
    <name type="scientific">Sandaracinobacter neustonicus</name>
    <dbReference type="NCBI Taxonomy" id="1715348"/>
    <lineage>
        <taxon>Bacteria</taxon>
        <taxon>Pseudomonadati</taxon>
        <taxon>Pseudomonadota</taxon>
        <taxon>Alphaproteobacteria</taxon>
        <taxon>Sphingomonadales</taxon>
        <taxon>Sphingosinicellaceae</taxon>
        <taxon>Sandaracinobacter</taxon>
    </lineage>
</organism>
<dbReference type="Gene3D" id="2.60.40.1610">
    <property type="entry name" value="Domain of unknown function DUF1254"/>
    <property type="match status" value="1"/>
</dbReference>
<feature type="region of interest" description="Disordered" evidence="1">
    <location>
        <begin position="169"/>
        <end position="197"/>
    </location>
</feature>
<evidence type="ECO:0000256" key="1">
    <source>
        <dbReference type="SAM" id="MobiDB-lite"/>
    </source>
</evidence>
<sequence length="197" mass="21544">MSTAAKKSWWRWVGLFALTAVAVHLAAVFAYPRIVMSGAIKRLSRDDTATNQWLHAPPMTEKTRVIVRPSPDLAYSSCVYDLSKGPVRIVVKPWSDYMSLSLFDAATDNYYTLNDRQMPREGAEVILHSKGQAVPAGLKPFATVESPSVRGVALIRRLAPTDERFAAADAARGEEKCEPLNAGQQIMPKNGPSTGGQ</sequence>
<dbReference type="RefSeq" id="WP_140928416.1">
    <property type="nucleotide sequence ID" value="NZ_VFSU01000026.1"/>
</dbReference>
<feature type="domain" description="DUF1254" evidence="2">
    <location>
        <begin position="51"/>
        <end position="178"/>
    </location>
</feature>
<gene>
    <name evidence="3" type="ORF">FJQ54_10770</name>
</gene>
<evidence type="ECO:0000259" key="2">
    <source>
        <dbReference type="Pfam" id="PF06863"/>
    </source>
</evidence>
<keyword evidence="4" id="KW-1185">Reference proteome</keyword>
<evidence type="ECO:0000313" key="4">
    <source>
        <dbReference type="Proteomes" id="UP000319897"/>
    </source>
</evidence>
<dbReference type="EMBL" id="VFSU01000026">
    <property type="protein sequence ID" value="TPE60480.1"/>
    <property type="molecule type" value="Genomic_DNA"/>
</dbReference>
<accession>A0A501XIV7</accession>
<dbReference type="InterPro" id="IPR037050">
    <property type="entry name" value="DUF1254_sf"/>
</dbReference>
<dbReference type="Pfam" id="PF06863">
    <property type="entry name" value="DUF1254"/>
    <property type="match status" value="1"/>
</dbReference>
<evidence type="ECO:0000313" key="3">
    <source>
        <dbReference type="EMBL" id="TPE60480.1"/>
    </source>
</evidence>
<dbReference type="SUPFAM" id="SSF160935">
    <property type="entry name" value="VPA0735-like"/>
    <property type="match status" value="1"/>
</dbReference>
<dbReference type="AlphaFoldDB" id="A0A501XIV7"/>